<dbReference type="InterPro" id="IPR003736">
    <property type="entry name" value="PAAI_dom"/>
</dbReference>
<dbReference type="EMBL" id="JAUZMZ010000013">
    <property type="protein sequence ID" value="MEE2031309.1"/>
    <property type="molecule type" value="Genomic_DNA"/>
</dbReference>
<proteinExistence type="inferred from homology"/>
<dbReference type="Proteomes" id="UP001331936">
    <property type="component" value="Unassembled WGS sequence"/>
</dbReference>
<accession>A0ABU7JMN8</accession>
<gene>
    <name evidence="4" type="ORF">Q8814_04155</name>
</gene>
<protein>
    <submittedName>
        <fullName evidence="4">PaaI family thioesterase</fullName>
        <ecNumber evidence="4">3.1.2.-</ecNumber>
    </submittedName>
</protein>
<name>A0ABU7JMN8_9NOCA</name>
<dbReference type="SUPFAM" id="SSF54637">
    <property type="entry name" value="Thioesterase/thiol ester dehydrase-isomerase"/>
    <property type="match status" value="1"/>
</dbReference>
<sequence>MTDVPQPSTLSGFNARLGMTLTEVTADRAVATIEIAEGHLQPAGIVHGGVHCAIIETLASIGAGHYFSGPGRSVVGVNNSTDFIRAVGAGSVLRAEATPFHRGRTQQLWQVEIVGSDGRLVARGNVRLANLEPR</sequence>
<keyword evidence="2 4" id="KW-0378">Hydrolase</keyword>
<keyword evidence="5" id="KW-1185">Reference proteome</keyword>
<evidence type="ECO:0000259" key="3">
    <source>
        <dbReference type="Pfam" id="PF03061"/>
    </source>
</evidence>
<dbReference type="Pfam" id="PF03061">
    <property type="entry name" value="4HBT"/>
    <property type="match status" value="1"/>
</dbReference>
<comment type="caution">
    <text evidence="4">The sequence shown here is derived from an EMBL/GenBank/DDBJ whole genome shotgun (WGS) entry which is preliminary data.</text>
</comment>
<reference evidence="4 5" key="1">
    <citation type="submission" date="2023-08" db="EMBL/GenBank/DDBJ databases">
        <authorList>
            <person name="Girao M."/>
            <person name="Carvalho M.F."/>
        </authorList>
    </citation>
    <scope>NUCLEOTIDE SEQUENCE [LARGE SCALE GENOMIC DNA]</scope>
    <source>
        <strain evidence="4 5">CC-R104</strain>
    </source>
</reference>
<evidence type="ECO:0000313" key="4">
    <source>
        <dbReference type="EMBL" id="MEE2031309.1"/>
    </source>
</evidence>
<dbReference type="PANTHER" id="PTHR43240">
    <property type="entry name" value="1,4-DIHYDROXY-2-NAPHTHOYL-COA THIOESTERASE 1"/>
    <property type="match status" value="1"/>
</dbReference>
<organism evidence="4 5">
    <name type="scientific">Rhodococcus chondri</name>
    <dbReference type="NCBI Taxonomy" id="3065941"/>
    <lineage>
        <taxon>Bacteria</taxon>
        <taxon>Bacillati</taxon>
        <taxon>Actinomycetota</taxon>
        <taxon>Actinomycetes</taxon>
        <taxon>Mycobacteriales</taxon>
        <taxon>Nocardiaceae</taxon>
        <taxon>Rhodococcus</taxon>
    </lineage>
</organism>
<dbReference type="InterPro" id="IPR029069">
    <property type="entry name" value="HotDog_dom_sf"/>
</dbReference>
<evidence type="ECO:0000256" key="1">
    <source>
        <dbReference type="ARBA" id="ARBA00008324"/>
    </source>
</evidence>
<dbReference type="CDD" id="cd03443">
    <property type="entry name" value="PaaI_thioesterase"/>
    <property type="match status" value="1"/>
</dbReference>
<dbReference type="NCBIfam" id="TIGR00369">
    <property type="entry name" value="unchar_dom_1"/>
    <property type="match status" value="1"/>
</dbReference>
<dbReference type="EC" id="3.1.2.-" evidence="4"/>
<dbReference type="Gene3D" id="3.10.129.10">
    <property type="entry name" value="Hotdog Thioesterase"/>
    <property type="match status" value="1"/>
</dbReference>
<dbReference type="RefSeq" id="WP_330150747.1">
    <property type="nucleotide sequence ID" value="NZ_JAUZMZ010000013.1"/>
</dbReference>
<evidence type="ECO:0000313" key="5">
    <source>
        <dbReference type="Proteomes" id="UP001331936"/>
    </source>
</evidence>
<dbReference type="PANTHER" id="PTHR43240:SF5">
    <property type="entry name" value="1,4-DIHYDROXY-2-NAPHTHOYL-COA THIOESTERASE 1"/>
    <property type="match status" value="1"/>
</dbReference>
<evidence type="ECO:0000256" key="2">
    <source>
        <dbReference type="ARBA" id="ARBA00022801"/>
    </source>
</evidence>
<comment type="similarity">
    <text evidence="1">Belongs to the thioesterase PaaI family.</text>
</comment>
<dbReference type="GO" id="GO:0016787">
    <property type="term" value="F:hydrolase activity"/>
    <property type="evidence" value="ECO:0007669"/>
    <property type="project" value="UniProtKB-KW"/>
</dbReference>
<feature type="domain" description="Thioesterase" evidence="3">
    <location>
        <begin position="44"/>
        <end position="122"/>
    </location>
</feature>
<dbReference type="InterPro" id="IPR006683">
    <property type="entry name" value="Thioestr_dom"/>
</dbReference>